<protein>
    <submittedName>
        <fullName evidence="1">Uncharacterized protein</fullName>
    </submittedName>
</protein>
<evidence type="ECO:0000313" key="1">
    <source>
        <dbReference type="EMBL" id="RAK79644.1"/>
    </source>
</evidence>
<proteinExistence type="predicted"/>
<sequence>MRRESSMPFSRSGSLLLPLQTLVSRLSVLNLTGILQGYCTVRTLPALLREGENISTEYPFHQGFTIPDLGVEKSEPTPCRDESFLLPCSLGVSNIILPIH</sequence>
<dbReference type="VEuPathDB" id="FungiDB:BO72DRAFT_33798"/>
<accession>A0A8G1RUT8</accession>
<dbReference type="GeneID" id="63857904"/>
<reference evidence="1 2" key="1">
    <citation type="submission" date="2018-02" db="EMBL/GenBank/DDBJ databases">
        <title>The genomes of Aspergillus section Nigri reveals drivers in fungal speciation.</title>
        <authorList>
            <consortium name="DOE Joint Genome Institute"/>
            <person name="Vesth T.C."/>
            <person name="Nybo J."/>
            <person name="Theobald S."/>
            <person name="Brandl J."/>
            <person name="Frisvad J.C."/>
            <person name="Nielsen K.F."/>
            <person name="Lyhne E.K."/>
            <person name="Kogle M.E."/>
            <person name="Kuo A."/>
            <person name="Riley R."/>
            <person name="Clum A."/>
            <person name="Nolan M."/>
            <person name="Lipzen A."/>
            <person name="Salamov A."/>
            <person name="Henrissat B."/>
            <person name="Wiebenga A."/>
            <person name="De vries R.P."/>
            <person name="Grigoriev I.V."/>
            <person name="Mortensen U.H."/>
            <person name="Andersen M.R."/>
            <person name="Baker S.E."/>
        </authorList>
    </citation>
    <scope>NUCLEOTIDE SEQUENCE [LARGE SCALE GENOMIC DNA]</scope>
    <source>
        <strain evidence="1 2">CBS 313.89</strain>
    </source>
</reference>
<dbReference type="Proteomes" id="UP000249789">
    <property type="component" value="Unassembled WGS sequence"/>
</dbReference>
<keyword evidence="2" id="KW-1185">Reference proteome</keyword>
<gene>
    <name evidence="1" type="ORF">BO72DRAFT_33798</name>
</gene>
<dbReference type="RefSeq" id="XP_040803654.1">
    <property type="nucleotide sequence ID" value="XM_040940571.1"/>
</dbReference>
<dbReference type="EMBL" id="KZ824632">
    <property type="protein sequence ID" value="RAK79644.1"/>
    <property type="molecule type" value="Genomic_DNA"/>
</dbReference>
<organism evidence="1 2">
    <name type="scientific">Aspergillus fijiensis CBS 313.89</name>
    <dbReference type="NCBI Taxonomy" id="1448319"/>
    <lineage>
        <taxon>Eukaryota</taxon>
        <taxon>Fungi</taxon>
        <taxon>Dikarya</taxon>
        <taxon>Ascomycota</taxon>
        <taxon>Pezizomycotina</taxon>
        <taxon>Eurotiomycetes</taxon>
        <taxon>Eurotiomycetidae</taxon>
        <taxon>Eurotiales</taxon>
        <taxon>Aspergillaceae</taxon>
        <taxon>Aspergillus</taxon>
    </lineage>
</organism>
<dbReference type="AlphaFoldDB" id="A0A8G1RUT8"/>
<evidence type="ECO:0000313" key="2">
    <source>
        <dbReference type="Proteomes" id="UP000249789"/>
    </source>
</evidence>
<name>A0A8G1RUT8_9EURO</name>